<dbReference type="PROSITE" id="PS50850">
    <property type="entry name" value="MFS"/>
    <property type="match status" value="1"/>
</dbReference>
<dbReference type="PANTHER" id="PTHR11360">
    <property type="entry name" value="MONOCARBOXYLATE TRANSPORTER"/>
    <property type="match status" value="1"/>
</dbReference>
<sequence length="464" mass="49606">MAGSPYPQLSPDSKLFESDMTLAASQACGKASDGEKAYSMSDAVSASSGEEDYPDGGLRAWMIVFGCTCGAFATFGYLNAWGVFQAYYEENTLQHVSPSTIAWIGSIQNAFVFFPGLITGRMFDKGYLKLPLAIASVVLVMSTFLIAQCSKYWHFLLCQGFATGICSGIIFGPMIGVLAHWFKKRKSVAFSLASLGSAIGGITFPIVSRNLIPRVGFAWTMRILGFIQLAALIITNLTLSRRLPLKPSTPSLVDFRAFKEPAYTIFCAAGFLGFLGLTTLLTYIDISAVSVGIPSNFAFYLVSVVNGGSAVGRLIGAPIADRLGAVSVLAPASCLAAATTFAWPFARSKAEFVVVALFFGIAWGNFSALMFTPIVELSKVEDVGTRIGMFTTILACGSVLGPPISGAINERTGTYVPVAVFAGWATLFPVDIENVASAVHDPTIHHNTVTLLDLLESVIWQITW</sequence>
<dbReference type="Proteomes" id="UP000292702">
    <property type="component" value="Unassembled WGS sequence"/>
</dbReference>
<evidence type="ECO:0000256" key="1">
    <source>
        <dbReference type="ARBA" id="ARBA00004141"/>
    </source>
</evidence>
<feature type="transmembrane region" description="Helical" evidence="3">
    <location>
        <begin position="60"/>
        <end position="80"/>
    </location>
</feature>
<dbReference type="GO" id="GO:0016020">
    <property type="term" value="C:membrane"/>
    <property type="evidence" value="ECO:0007669"/>
    <property type="project" value="UniProtKB-SubCell"/>
</dbReference>
<dbReference type="AlphaFoldDB" id="A0A4R0RSI6"/>
<keyword evidence="3" id="KW-0472">Membrane</keyword>
<keyword evidence="6" id="KW-1185">Reference proteome</keyword>
<comment type="similarity">
    <text evidence="2">Belongs to the major facilitator superfamily. Monocarboxylate porter (TC 2.A.1.13) family.</text>
</comment>
<dbReference type="GO" id="GO:0022857">
    <property type="term" value="F:transmembrane transporter activity"/>
    <property type="evidence" value="ECO:0007669"/>
    <property type="project" value="InterPro"/>
</dbReference>
<keyword evidence="3" id="KW-1133">Transmembrane helix</keyword>
<dbReference type="Gene3D" id="1.20.1250.20">
    <property type="entry name" value="MFS general substrate transporter like domains"/>
    <property type="match status" value="2"/>
</dbReference>
<feature type="transmembrane region" description="Helical" evidence="3">
    <location>
        <begin position="296"/>
        <end position="316"/>
    </location>
</feature>
<feature type="transmembrane region" description="Helical" evidence="3">
    <location>
        <begin position="188"/>
        <end position="207"/>
    </location>
</feature>
<evidence type="ECO:0000256" key="3">
    <source>
        <dbReference type="SAM" id="Phobius"/>
    </source>
</evidence>
<comment type="subcellular location">
    <subcellularLocation>
        <location evidence="1">Membrane</location>
        <topology evidence="1">Multi-pass membrane protein</topology>
    </subcellularLocation>
</comment>
<accession>A0A4R0RSI6</accession>
<dbReference type="InterPro" id="IPR036259">
    <property type="entry name" value="MFS_trans_sf"/>
</dbReference>
<feature type="transmembrane region" description="Helical" evidence="3">
    <location>
        <begin position="100"/>
        <end position="118"/>
    </location>
</feature>
<dbReference type="InterPro" id="IPR020846">
    <property type="entry name" value="MFS_dom"/>
</dbReference>
<dbReference type="PANTHER" id="PTHR11360:SF284">
    <property type="entry name" value="EG:103B4.3 PROTEIN-RELATED"/>
    <property type="match status" value="1"/>
</dbReference>
<feature type="transmembrane region" description="Helical" evidence="3">
    <location>
        <begin position="352"/>
        <end position="371"/>
    </location>
</feature>
<reference evidence="5 6" key="1">
    <citation type="submission" date="2018-11" db="EMBL/GenBank/DDBJ databases">
        <title>Genome assembly of Steccherinum ochraceum LE-BIN_3174, the white-rot fungus of the Steccherinaceae family (The Residual Polyporoid clade, Polyporales, Basidiomycota).</title>
        <authorList>
            <person name="Fedorova T.V."/>
            <person name="Glazunova O.A."/>
            <person name="Landesman E.O."/>
            <person name="Moiseenko K.V."/>
            <person name="Psurtseva N.V."/>
            <person name="Savinova O.S."/>
            <person name="Shakhova N.V."/>
            <person name="Tyazhelova T.V."/>
            <person name="Vasina D.V."/>
        </authorList>
    </citation>
    <scope>NUCLEOTIDE SEQUENCE [LARGE SCALE GENOMIC DNA]</scope>
    <source>
        <strain evidence="5 6">LE-BIN_3174</strain>
    </source>
</reference>
<organism evidence="5 6">
    <name type="scientific">Steccherinum ochraceum</name>
    <dbReference type="NCBI Taxonomy" id="92696"/>
    <lineage>
        <taxon>Eukaryota</taxon>
        <taxon>Fungi</taxon>
        <taxon>Dikarya</taxon>
        <taxon>Basidiomycota</taxon>
        <taxon>Agaricomycotina</taxon>
        <taxon>Agaricomycetes</taxon>
        <taxon>Polyporales</taxon>
        <taxon>Steccherinaceae</taxon>
        <taxon>Steccherinum</taxon>
    </lineage>
</organism>
<feature type="domain" description="Major facilitator superfamily (MFS) profile" evidence="4">
    <location>
        <begin position="262"/>
        <end position="464"/>
    </location>
</feature>
<protein>
    <recommendedName>
        <fullName evidence="4">Major facilitator superfamily (MFS) profile domain-containing protein</fullName>
    </recommendedName>
</protein>
<proteinExistence type="inferred from homology"/>
<name>A0A4R0RSI6_9APHY</name>
<feature type="transmembrane region" description="Helical" evidence="3">
    <location>
        <begin position="219"/>
        <end position="240"/>
    </location>
</feature>
<feature type="transmembrane region" description="Helical" evidence="3">
    <location>
        <begin position="153"/>
        <end position="181"/>
    </location>
</feature>
<evidence type="ECO:0000256" key="2">
    <source>
        <dbReference type="ARBA" id="ARBA00006727"/>
    </source>
</evidence>
<feature type="transmembrane region" description="Helical" evidence="3">
    <location>
        <begin position="323"/>
        <end position="346"/>
    </location>
</feature>
<dbReference type="InterPro" id="IPR011701">
    <property type="entry name" value="MFS"/>
</dbReference>
<evidence type="ECO:0000313" key="6">
    <source>
        <dbReference type="Proteomes" id="UP000292702"/>
    </source>
</evidence>
<dbReference type="OrthoDB" id="6509908at2759"/>
<evidence type="ECO:0000259" key="4">
    <source>
        <dbReference type="PROSITE" id="PS50850"/>
    </source>
</evidence>
<feature type="transmembrane region" description="Helical" evidence="3">
    <location>
        <begin position="130"/>
        <end position="147"/>
    </location>
</feature>
<dbReference type="Pfam" id="PF07690">
    <property type="entry name" value="MFS_1"/>
    <property type="match status" value="1"/>
</dbReference>
<dbReference type="SUPFAM" id="SSF103473">
    <property type="entry name" value="MFS general substrate transporter"/>
    <property type="match status" value="1"/>
</dbReference>
<evidence type="ECO:0000313" key="5">
    <source>
        <dbReference type="EMBL" id="TCD70263.1"/>
    </source>
</evidence>
<dbReference type="InterPro" id="IPR050327">
    <property type="entry name" value="Proton-linked_MCT"/>
</dbReference>
<dbReference type="EMBL" id="RWJN01000024">
    <property type="protein sequence ID" value="TCD70263.1"/>
    <property type="molecule type" value="Genomic_DNA"/>
</dbReference>
<keyword evidence="3" id="KW-0812">Transmembrane</keyword>
<feature type="transmembrane region" description="Helical" evidence="3">
    <location>
        <begin position="261"/>
        <end position="284"/>
    </location>
</feature>
<gene>
    <name evidence="5" type="ORF">EIP91_004164</name>
</gene>
<comment type="caution">
    <text evidence="5">The sequence shown here is derived from an EMBL/GenBank/DDBJ whole genome shotgun (WGS) entry which is preliminary data.</text>
</comment>